<dbReference type="RefSeq" id="WP_114797196.1">
    <property type="nucleotide sequence ID" value="NZ_QQZY01000009.1"/>
</dbReference>
<reference evidence="3" key="2">
    <citation type="journal article" date="2019" name="MicrobiologyOpen">
        <title>High-quality draft genome sequence of Gaiella occulta isolated from a 150 meter deep mineral water borehole and comparison with the genome sequences of other deep-branching lineages of the phylum Actinobacteria.</title>
        <authorList>
            <person name="Severino R."/>
            <person name="Froufe H.J.C."/>
            <person name="Barroso C."/>
            <person name="Albuquerque L."/>
            <person name="Lobo-da-Cunha A."/>
            <person name="da Costa M.S."/>
            <person name="Egas C."/>
        </authorList>
    </citation>
    <scope>NUCLEOTIDE SEQUENCE [LARGE SCALE GENOMIC DNA]</scope>
    <source>
        <strain evidence="3">F2-233</strain>
    </source>
</reference>
<feature type="domain" description="N,N-dimethylformamidase beta subunit-like C-terminal" evidence="1">
    <location>
        <begin position="227"/>
        <end position="525"/>
    </location>
</feature>
<dbReference type="InterPro" id="IPR046540">
    <property type="entry name" value="DMFA2_C"/>
</dbReference>
<name>A0A7M2YTF9_9ACTN</name>
<dbReference type="InterPro" id="IPR006311">
    <property type="entry name" value="TAT_signal"/>
</dbReference>
<gene>
    <name evidence="2" type="ORF">Gocc_2798</name>
</gene>
<evidence type="ECO:0000259" key="1">
    <source>
        <dbReference type="Pfam" id="PF20254"/>
    </source>
</evidence>
<dbReference type="Pfam" id="PF20254">
    <property type="entry name" value="DMFA2_C"/>
    <property type="match status" value="1"/>
</dbReference>
<dbReference type="AlphaFoldDB" id="A0A7M2YTF9"/>
<sequence>MPATTRRGLLGGVAAALVGVALAPRAALGARALAPSLQRLSVRNLGRRYAGDRELFATVAPGSEGGGTVAVAFRLRRRATVRLEAVRTALRSSAVAWQQEAVLGAGAHRLTWTPTAGTPVGSYVMRLTIEESGRARKVLGGRRPLSADRQRAPVVRVLGVEAAFARRSYSPGEPMALTIFADAPALMLTFLHCGAEAVSTDRGDEMTGVPMGDPARLDWAGKRSGPVTITVQGGEGWASGLYAARLQADDGRVGFAPFVLRPKTLGATREAVVLPTNTWQAYNLYDRDGDGWGDTWYAGGSPAVDLTRPYRDRGVPPRYKRYDLGYLKWLQWTDRRPDMLADDDLEAFASGDDLRRLYDLVVFPGHSEYVSEHAYDVVERFRDLGGRLIFLSANNFFWKVEKQGDLMRRVKLWRDLGRPEARLCGVQYRANDGGGKQGPFSVVAAEAAPWLFEGTGLANGSTLGDTVGGYGIEIDMTTPDSPPGTKVLALIPSLFGPGLNAEMTYYETAAGARVFSAGALDFGGSATFWPVRRMLDNLWRHMLEDAPRAPA</sequence>
<comment type="caution">
    <text evidence="2">The sequence shown here is derived from an EMBL/GenBank/DDBJ whole genome shotgun (WGS) entry which is preliminary data.</text>
</comment>
<accession>A0A7M2YTF9</accession>
<evidence type="ECO:0000313" key="2">
    <source>
        <dbReference type="EMBL" id="RDI73442.1"/>
    </source>
</evidence>
<dbReference type="PROSITE" id="PS51318">
    <property type="entry name" value="TAT"/>
    <property type="match status" value="1"/>
</dbReference>
<proteinExistence type="predicted"/>
<evidence type="ECO:0000313" key="3">
    <source>
        <dbReference type="Proteomes" id="UP000254134"/>
    </source>
</evidence>
<keyword evidence="3" id="KW-1185">Reference proteome</keyword>
<dbReference type="Proteomes" id="UP000254134">
    <property type="component" value="Unassembled WGS sequence"/>
</dbReference>
<reference evidence="2 3" key="1">
    <citation type="submission" date="2018-07" db="EMBL/GenBank/DDBJ databases">
        <title>High-quality-draft genome sequence of Gaiella occulta.</title>
        <authorList>
            <person name="Severino R."/>
            <person name="Froufe H.J.C."/>
            <person name="Rainey F.A."/>
            <person name="Barroso C."/>
            <person name="Albuquerque L."/>
            <person name="Lobo-Da-Cunha A."/>
            <person name="Da Costa M.S."/>
            <person name="Egas C."/>
        </authorList>
    </citation>
    <scope>NUCLEOTIDE SEQUENCE [LARGE SCALE GENOMIC DNA]</scope>
    <source>
        <strain evidence="2 3">F2-233</strain>
    </source>
</reference>
<organism evidence="2 3">
    <name type="scientific">Gaiella occulta</name>
    <dbReference type="NCBI Taxonomy" id="1002870"/>
    <lineage>
        <taxon>Bacteria</taxon>
        <taxon>Bacillati</taxon>
        <taxon>Actinomycetota</taxon>
        <taxon>Thermoleophilia</taxon>
        <taxon>Gaiellales</taxon>
        <taxon>Gaiellaceae</taxon>
        <taxon>Gaiella</taxon>
    </lineage>
</organism>
<protein>
    <recommendedName>
        <fullName evidence="1">N,N-dimethylformamidase beta subunit-like C-terminal domain-containing protein</fullName>
    </recommendedName>
</protein>
<dbReference type="EMBL" id="QQZY01000009">
    <property type="protein sequence ID" value="RDI73442.1"/>
    <property type="molecule type" value="Genomic_DNA"/>
</dbReference>
<dbReference type="OrthoDB" id="505641at2"/>